<gene>
    <name evidence="2" type="ORF">SLI_5937</name>
</gene>
<evidence type="ECO:0000313" key="2">
    <source>
        <dbReference type="EMBL" id="EOY50644.1"/>
    </source>
</evidence>
<dbReference type="Proteomes" id="UP000014062">
    <property type="component" value="Chromosome"/>
</dbReference>
<evidence type="ECO:0000256" key="1">
    <source>
        <dbReference type="SAM" id="MobiDB-lite"/>
    </source>
</evidence>
<sequence length="71" mass="8008">MSRTEPRAGTRDRTVRQNRHRSFIRGGQKITETPHRAADTARPPRTPTQTPKAQATCPPRSPRSSTTRRSS</sequence>
<accession>A0A7U9DV16</accession>
<protein>
    <submittedName>
        <fullName evidence="2">Uncharacterized protein</fullName>
    </submittedName>
</protein>
<proteinExistence type="predicted"/>
<reference evidence="3" key="1">
    <citation type="journal article" date="2013" name="Genome Biol. Evol.">
        <title>The genome sequence of Streptomyces lividans 66 reveals a novel tRNA-dependent peptide biosynthetic system within a metal-related genomic island.</title>
        <authorList>
            <person name="Cruz-Morales P."/>
            <person name="Vijgenboom E."/>
            <person name="Iruegas-Bocardo F."/>
            <person name="Girard G."/>
            <person name="Yanez-Guerra L.A."/>
            <person name="Ramos-Aboites H.E."/>
            <person name="Pernodet J.L."/>
            <person name="Anne J."/>
            <person name="van Wezel G.P."/>
            <person name="Barona-Gomez F."/>
        </authorList>
    </citation>
    <scope>NUCLEOTIDE SEQUENCE [LARGE SCALE GENOMIC DNA]</scope>
    <source>
        <strain evidence="3">1326</strain>
    </source>
</reference>
<organism evidence="2 3">
    <name type="scientific">Streptomyces lividans 1326</name>
    <dbReference type="NCBI Taxonomy" id="1200984"/>
    <lineage>
        <taxon>Bacteria</taxon>
        <taxon>Bacillati</taxon>
        <taxon>Actinomycetota</taxon>
        <taxon>Actinomycetes</taxon>
        <taxon>Kitasatosporales</taxon>
        <taxon>Streptomycetaceae</taxon>
        <taxon>Streptomyces</taxon>
    </lineage>
</organism>
<name>A0A7U9DV16_STRLI</name>
<evidence type="ECO:0000313" key="3">
    <source>
        <dbReference type="Proteomes" id="UP000014062"/>
    </source>
</evidence>
<feature type="region of interest" description="Disordered" evidence="1">
    <location>
        <begin position="1"/>
        <end position="71"/>
    </location>
</feature>
<feature type="compositionally biased region" description="Low complexity" evidence="1">
    <location>
        <begin position="40"/>
        <end position="71"/>
    </location>
</feature>
<feature type="compositionally biased region" description="Basic and acidic residues" evidence="1">
    <location>
        <begin position="1"/>
        <end position="15"/>
    </location>
</feature>
<dbReference type="AlphaFoldDB" id="A0A7U9DV16"/>
<dbReference type="EMBL" id="CM001889">
    <property type="protein sequence ID" value="EOY50644.1"/>
    <property type="molecule type" value="Genomic_DNA"/>
</dbReference>